<reference evidence="2" key="2">
    <citation type="journal article" date="2015" name="Data Brief">
        <title>Shoot transcriptome of the giant reed, Arundo donax.</title>
        <authorList>
            <person name="Barrero R.A."/>
            <person name="Guerrero F.D."/>
            <person name="Moolhuijzen P."/>
            <person name="Goolsby J.A."/>
            <person name="Tidwell J."/>
            <person name="Bellgard S.E."/>
            <person name="Bellgard M.I."/>
        </authorList>
    </citation>
    <scope>NUCLEOTIDE SEQUENCE</scope>
    <source>
        <tissue evidence="2">Shoot tissue taken approximately 20 cm above the soil surface</tissue>
    </source>
</reference>
<organism evidence="2">
    <name type="scientific">Arundo donax</name>
    <name type="common">Giant reed</name>
    <name type="synonym">Donax arundinaceus</name>
    <dbReference type="NCBI Taxonomy" id="35708"/>
    <lineage>
        <taxon>Eukaryota</taxon>
        <taxon>Viridiplantae</taxon>
        <taxon>Streptophyta</taxon>
        <taxon>Embryophyta</taxon>
        <taxon>Tracheophyta</taxon>
        <taxon>Spermatophyta</taxon>
        <taxon>Magnoliopsida</taxon>
        <taxon>Liliopsida</taxon>
        <taxon>Poales</taxon>
        <taxon>Poaceae</taxon>
        <taxon>PACMAD clade</taxon>
        <taxon>Arundinoideae</taxon>
        <taxon>Arundineae</taxon>
        <taxon>Arundo</taxon>
    </lineage>
</organism>
<evidence type="ECO:0000313" key="2">
    <source>
        <dbReference type="EMBL" id="JAD88276.1"/>
    </source>
</evidence>
<feature type="chain" id="PRO_5002043686" evidence="1">
    <location>
        <begin position="18"/>
        <end position="36"/>
    </location>
</feature>
<reference evidence="2" key="1">
    <citation type="submission" date="2014-09" db="EMBL/GenBank/DDBJ databases">
        <authorList>
            <person name="Magalhaes I.L.F."/>
            <person name="Oliveira U."/>
            <person name="Santos F.R."/>
            <person name="Vidigal T.H.D.A."/>
            <person name="Brescovit A.D."/>
            <person name="Santos A.J."/>
        </authorList>
    </citation>
    <scope>NUCLEOTIDE SEQUENCE</scope>
    <source>
        <tissue evidence="2">Shoot tissue taken approximately 20 cm above the soil surface</tissue>
    </source>
</reference>
<proteinExistence type="predicted"/>
<accession>A0A0A9DKC7</accession>
<keyword evidence="1" id="KW-0732">Signal</keyword>
<protein>
    <submittedName>
        <fullName evidence="2">Uncharacterized protein</fullName>
    </submittedName>
</protein>
<feature type="signal peptide" evidence="1">
    <location>
        <begin position="1"/>
        <end position="17"/>
    </location>
</feature>
<name>A0A0A9DKC7_ARUDO</name>
<dbReference type="EMBL" id="GBRH01209619">
    <property type="protein sequence ID" value="JAD88276.1"/>
    <property type="molecule type" value="Transcribed_RNA"/>
</dbReference>
<dbReference type="AlphaFoldDB" id="A0A0A9DKC7"/>
<sequence>MMLLILLMISITRFMIPSNMQQRNTSSTQQRNILQS</sequence>
<evidence type="ECO:0000256" key="1">
    <source>
        <dbReference type="SAM" id="SignalP"/>
    </source>
</evidence>